<keyword evidence="5" id="KW-1185">Reference proteome</keyword>
<keyword evidence="2" id="KW-0812">Transmembrane</keyword>
<accession>A0A176WTI8</accession>
<feature type="chain" id="PRO_5008052712" evidence="3">
    <location>
        <begin position="25"/>
        <end position="122"/>
    </location>
</feature>
<evidence type="ECO:0000313" key="4">
    <source>
        <dbReference type="EMBL" id="OAE35835.1"/>
    </source>
</evidence>
<proteinExistence type="predicted"/>
<dbReference type="Proteomes" id="UP000077202">
    <property type="component" value="Unassembled WGS sequence"/>
</dbReference>
<sequence>MAVGVSVRMLAIVAMAVLLSRATAQPAPVTASPGPESDGGGGSSNTAGIVGGLVGGLVGLGILVCFLYMKCIRKPKAAASESAPVSQYLKTGFIRNPQESDVESKPRKHSTQKADVASPDPA</sequence>
<evidence type="ECO:0000256" key="1">
    <source>
        <dbReference type="SAM" id="MobiDB-lite"/>
    </source>
</evidence>
<dbReference type="EMBL" id="LVLJ01000057">
    <property type="protein sequence ID" value="OAE35835.1"/>
    <property type="molecule type" value="Genomic_DNA"/>
</dbReference>
<dbReference type="AlphaFoldDB" id="A0A176WTI8"/>
<gene>
    <name evidence="4" type="ORF">AXG93_4225s1390</name>
</gene>
<keyword evidence="3" id="KW-0732">Signal</keyword>
<feature type="region of interest" description="Disordered" evidence="1">
    <location>
        <begin position="94"/>
        <end position="122"/>
    </location>
</feature>
<evidence type="ECO:0000313" key="5">
    <source>
        <dbReference type="Proteomes" id="UP000077202"/>
    </source>
</evidence>
<keyword evidence="2" id="KW-1133">Transmembrane helix</keyword>
<evidence type="ECO:0000256" key="3">
    <source>
        <dbReference type="SAM" id="SignalP"/>
    </source>
</evidence>
<comment type="caution">
    <text evidence="4">The sequence shown here is derived from an EMBL/GenBank/DDBJ whole genome shotgun (WGS) entry which is preliminary data.</text>
</comment>
<feature type="signal peptide" evidence="3">
    <location>
        <begin position="1"/>
        <end position="24"/>
    </location>
</feature>
<feature type="transmembrane region" description="Helical" evidence="2">
    <location>
        <begin position="48"/>
        <end position="69"/>
    </location>
</feature>
<protein>
    <submittedName>
        <fullName evidence="4">Uncharacterized protein</fullName>
    </submittedName>
</protein>
<name>A0A176WTI8_MARPO</name>
<reference evidence="4" key="1">
    <citation type="submission" date="2016-03" db="EMBL/GenBank/DDBJ databases">
        <title>Mechanisms controlling the formation of the plant cell surface in tip-growing cells are functionally conserved among land plants.</title>
        <authorList>
            <person name="Honkanen S."/>
            <person name="Jones V.A."/>
            <person name="Morieri G."/>
            <person name="Champion C."/>
            <person name="Hetherington A.J."/>
            <person name="Kelly S."/>
            <person name="Saint-Marcoux D."/>
            <person name="Proust H."/>
            <person name="Prescott H."/>
            <person name="Dolan L."/>
        </authorList>
    </citation>
    <scope>NUCLEOTIDE SEQUENCE [LARGE SCALE GENOMIC DNA]</scope>
    <source>
        <tissue evidence="4">Whole gametophyte</tissue>
    </source>
</reference>
<evidence type="ECO:0000256" key="2">
    <source>
        <dbReference type="SAM" id="Phobius"/>
    </source>
</evidence>
<keyword evidence="2" id="KW-0472">Membrane</keyword>
<organism evidence="4 5">
    <name type="scientific">Marchantia polymorpha subsp. ruderalis</name>
    <dbReference type="NCBI Taxonomy" id="1480154"/>
    <lineage>
        <taxon>Eukaryota</taxon>
        <taxon>Viridiplantae</taxon>
        <taxon>Streptophyta</taxon>
        <taxon>Embryophyta</taxon>
        <taxon>Marchantiophyta</taxon>
        <taxon>Marchantiopsida</taxon>
        <taxon>Marchantiidae</taxon>
        <taxon>Marchantiales</taxon>
        <taxon>Marchantiaceae</taxon>
        <taxon>Marchantia</taxon>
    </lineage>
</organism>
<feature type="region of interest" description="Disordered" evidence="1">
    <location>
        <begin position="26"/>
        <end position="45"/>
    </location>
</feature>